<reference evidence="1 2" key="1">
    <citation type="submission" date="2018-09" db="EMBL/GenBank/DDBJ databases">
        <title>Phylogeny of the Shewanellaceae, and recommendation for two new genera, Pseudoshewanella and Parashewanella.</title>
        <authorList>
            <person name="Wang G."/>
        </authorList>
    </citation>
    <scope>NUCLEOTIDE SEQUENCE [LARGE SCALE GENOMIC DNA]</scope>
    <source>
        <strain evidence="1 2">C51</strain>
    </source>
</reference>
<keyword evidence="2" id="KW-1185">Reference proteome</keyword>
<accession>A0A3L8PV33</accession>
<organism evidence="1 2">
    <name type="scientific">Parashewanella curva</name>
    <dbReference type="NCBI Taxonomy" id="2338552"/>
    <lineage>
        <taxon>Bacteria</taxon>
        <taxon>Pseudomonadati</taxon>
        <taxon>Pseudomonadota</taxon>
        <taxon>Gammaproteobacteria</taxon>
        <taxon>Alteromonadales</taxon>
        <taxon>Shewanellaceae</taxon>
        <taxon>Parashewanella</taxon>
    </lineage>
</organism>
<evidence type="ECO:0000313" key="2">
    <source>
        <dbReference type="Proteomes" id="UP000281474"/>
    </source>
</evidence>
<dbReference type="Proteomes" id="UP000281474">
    <property type="component" value="Unassembled WGS sequence"/>
</dbReference>
<dbReference type="EMBL" id="QZEI01000039">
    <property type="protein sequence ID" value="RLV59261.1"/>
    <property type="molecule type" value="Genomic_DNA"/>
</dbReference>
<dbReference type="OrthoDB" id="6265902at2"/>
<comment type="caution">
    <text evidence="1">The sequence shown here is derived from an EMBL/GenBank/DDBJ whole genome shotgun (WGS) entry which is preliminary data.</text>
</comment>
<protein>
    <submittedName>
        <fullName evidence="1">Uncharacterized protein</fullName>
    </submittedName>
</protein>
<proteinExistence type="predicted"/>
<gene>
    <name evidence="1" type="ORF">D5018_13000</name>
</gene>
<sequence length="103" mass="12081">MNENLDLEKAISALDSYGLEQKQSSDLTQARNKKQMTAYLETLDYSLRRMKLLQEAIIEMVDSEEQRLLRQEKIQTFKTKVINLSRQYNISYDEVLQIMASNS</sequence>
<evidence type="ECO:0000313" key="1">
    <source>
        <dbReference type="EMBL" id="RLV59261.1"/>
    </source>
</evidence>
<dbReference type="RefSeq" id="WP_121839430.1">
    <property type="nucleotide sequence ID" value="NZ_ML014788.1"/>
</dbReference>
<dbReference type="AlphaFoldDB" id="A0A3L8PV33"/>
<name>A0A3L8PV33_9GAMM</name>